<dbReference type="RefSeq" id="WP_135987447.1">
    <property type="nucleotide sequence ID" value="NZ_JAASQM010000001.1"/>
</dbReference>
<dbReference type="Proteomes" id="UP000309848">
    <property type="component" value="Unassembled WGS sequence"/>
</dbReference>
<comment type="caution">
    <text evidence="2">The sequence shown here is derived from an EMBL/GenBank/DDBJ whole genome shotgun (WGS) entry which is preliminary data.</text>
</comment>
<gene>
    <name evidence="2" type="ORF">E5A74_20260</name>
</gene>
<dbReference type="AlphaFoldDB" id="A0A4S1W3A1"/>
<feature type="transmembrane region" description="Helical" evidence="1">
    <location>
        <begin position="50"/>
        <end position="69"/>
    </location>
</feature>
<name>A0A4S1W3A1_9SPHN</name>
<sequence length="309" mass="33232">MSEARAYTLFGRISILVLSIQWIVFGSMHFSHLKKTIAQLPGIFPEPSHVPIVIVTGIAEVAVGILILIAETRKAAAMGSLVLLVLLLPAMYHILETGAAPENYPDIPGWLRTALVPNNIFLAICSVYLWRNPHLGLADPDAAAALSPPPPRWWHSSDFGTPLIAALLLMANIAGFVAAAWPSRDTGAAVLWAMASIAVGALIGFLFAVPRINPEVKVRSRLIPNANVEAVSDWLTKILVGVGLVNFQSIGRFVDGLAGQLSQGTGRTHAYALGLIVYFLAVGVIQGYVLTRIFLTARFRAEMQDDLVG</sequence>
<proteinExistence type="predicted"/>
<keyword evidence="1" id="KW-0472">Membrane</keyword>
<accession>A0A4S1W3A1</accession>
<evidence type="ECO:0000313" key="2">
    <source>
        <dbReference type="EMBL" id="TGX37281.1"/>
    </source>
</evidence>
<feature type="transmembrane region" description="Helical" evidence="1">
    <location>
        <begin position="76"/>
        <end position="95"/>
    </location>
</feature>
<feature type="transmembrane region" description="Helical" evidence="1">
    <location>
        <begin position="9"/>
        <end position="30"/>
    </location>
</feature>
<dbReference type="EMBL" id="SRXU01000013">
    <property type="protein sequence ID" value="TGX37281.1"/>
    <property type="molecule type" value="Genomic_DNA"/>
</dbReference>
<keyword evidence="3" id="KW-1185">Reference proteome</keyword>
<feature type="transmembrane region" description="Helical" evidence="1">
    <location>
        <begin position="159"/>
        <end position="181"/>
    </location>
</feature>
<feature type="transmembrane region" description="Helical" evidence="1">
    <location>
        <begin position="270"/>
        <end position="290"/>
    </location>
</feature>
<organism evidence="2 3">
    <name type="scientific">Sphingomonas naasensis</name>
    <dbReference type="NCBI Taxonomy" id="1344951"/>
    <lineage>
        <taxon>Bacteria</taxon>
        <taxon>Pseudomonadati</taxon>
        <taxon>Pseudomonadota</taxon>
        <taxon>Alphaproteobacteria</taxon>
        <taxon>Sphingomonadales</taxon>
        <taxon>Sphingomonadaceae</taxon>
        <taxon>Sphingomonas</taxon>
    </lineage>
</organism>
<evidence type="ECO:0008006" key="4">
    <source>
        <dbReference type="Google" id="ProtNLM"/>
    </source>
</evidence>
<dbReference type="OrthoDB" id="1257168at2"/>
<protein>
    <recommendedName>
        <fullName evidence="4">DoxX family membrane protein</fullName>
    </recommendedName>
</protein>
<keyword evidence="1" id="KW-1133">Transmembrane helix</keyword>
<evidence type="ECO:0000313" key="3">
    <source>
        <dbReference type="Proteomes" id="UP000309848"/>
    </source>
</evidence>
<evidence type="ECO:0000256" key="1">
    <source>
        <dbReference type="SAM" id="Phobius"/>
    </source>
</evidence>
<feature type="transmembrane region" description="Helical" evidence="1">
    <location>
        <begin position="187"/>
        <end position="209"/>
    </location>
</feature>
<keyword evidence="1" id="KW-0812">Transmembrane</keyword>
<reference evidence="2 3" key="1">
    <citation type="submission" date="2019-04" db="EMBL/GenBank/DDBJ databases">
        <title>Sphingomonas psychrotolerans sp. nov., isolated from soil in the Tianshan Mountains, Xinjiang, China.</title>
        <authorList>
            <person name="Luo Y."/>
            <person name="Sheng H."/>
        </authorList>
    </citation>
    <scope>NUCLEOTIDE SEQUENCE [LARGE SCALE GENOMIC DNA]</scope>
    <source>
        <strain evidence="2 3">KIS18-15</strain>
    </source>
</reference>